<dbReference type="InterPro" id="IPR019192">
    <property type="entry name" value="Ribosomal_mL40"/>
</dbReference>
<evidence type="ECO:0000256" key="2">
    <source>
        <dbReference type="ARBA" id="ARBA00009360"/>
    </source>
</evidence>
<keyword evidence="6" id="KW-0687">Ribonucleoprotein</keyword>
<reference evidence="9 10" key="1">
    <citation type="submission" date="2016-09" db="EMBL/GenBank/DDBJ databases">
        <title>Extensive genetic diversity and differential bi-allelic expression allows diatom success in the polar Southern Ocean.</title>
        <authorList>
            <consortium name="DOE Joint Genome Institute"/>
            <person name="Mock T."/>
            <person name="Otillar R.P."/>
            <person name="Strauss J."/>
            <person name="Dupont C."/>
            <person name="Frickenhaus S."/>
            <person name="Maumus F."/>
            <person name="Mcmullan M."/>
            <person name="Sanges R."/>
            <person name="Schmutz J."/>
            <person name="Toseland A."/>
            <person name="Valas R."/>
            <person name="Veluchamy A."/>
            <person name="Ward B.J."/>
            <person name="Allen A."/>
            <person name="Barry K."/>
            <person name="Falciatore A."/>
            <person name="Ferrante M."/>
            <person name="Fortunato A.E."/>
            <person name="Gloeckner G."/>
            <person name="Gruber A."/>
            <person name="Hipkin R."/>
            <person name="Janech M."/>
            <person name="Kroth P."/>
            <person name="Leese F."/>
            <person name="Lindquist E."/>
            <person name="Lyon B.R."/>
            <person name="Martin J."/>
            <person name="Mayer C."/>
            <person name="Parker M."/>
            <person name="Quesneville H."/>
            <person name="Raymond J."/>
            <person name="Uhlig C."/>
            <person name="Valentin K.U."/>
            <person name="Worden A.Z."/>
            <person name="Armbrust E.V."/>
            <person name="Bowler C."/>
            <person name="Green B."/>
            <person name="Moulton V."/>
            <person name="Van Oosterhout C."/>
            <person name="Grigoriev I."/>
        </authorList>
    </citation>
    <scope>NUCLEOTIDE SEQUENCE [LARGE SCALE GENOMIC DNA]</scope>
    <source>
        <strain evidence="9 10">CCMP1102</strain>
    </source>
</reference>
<dbReference type="Pfam" id="PF09812">
    <property type="entry name" value="MRP-L28"/>
    <property type="match status" value="1"/>
</dbReference>
<dbReference type="PANTHER" id="PTHR13359:SF2">
    <property type="entry name" value="LARGE RIBOSOMAL SUBUNIT PROTEIN ML40"/>
    <property type="match status" value="1"/>
</dbReference>
<evidence type="ECO:0000256" key="6">
    <source>
        <dbReference type="ARBA" id="ARBA00023274"/>
    </source>
</evidence>
<keyword evidence="3" id="KW-0809">Transit peptide</keyword>
<feature type="compositionally biased region" description="Basic residues" evidence="8">
    <location>
        <begin position="35"/>
        <end position="45"/>
    </location>
</feature>
<comment type="similarity">
    <text evidence="2">Belongs to the mitochondrion-specific ribosomal protein mL40 family.</text>
</comment>
<protein>
    <recommendedName>
        <fullName evidence="7">Large ribosomal subunit protein mL40</fullName>
    </recommendedName>
</protein>
<evidence type="ECO:0000256" key="1">
    <source>
        <dbReference type="ARBA" id="ARBA00004173"/>
    </source>
</evidence>
<feature type="region of interest" description="Disordered" evidence="8">
    <location>
        <begin position="1"/>
        <end position="60"/>
    </location>
</feature>
<dbReference type="EMBL" id="KV784356">
    <property type="protein sequence ID" value="OEU18721.1"/>
    <property type="molecule type" value="Genomic_DNA"/>
</dbReference>
<evidence type="ECO:0000313" key="9">
    <source>
        <dbReference type="EMBL" id="OEU18721.1"/>
    </source>
</evidence>
<evidence type="ECO:0000256" key="5">
    <source>
        <dbReference type="ARBA" id="ARBA00023128"/>
    </source>
</evidence>
<dbReference type="InterPro" id="IPR039145">
    <property type="entry name" value="Ribosomal_mL40_metazoa/plant"/>
</dbReference>
<proteinExistence type="inferred from homology"/>
<gene>
    <name evidence="9" type="ORF">FRACYDRAFT_183138</name>
</gene>
<keyword evidence="10" id="KW-1185">Reference proteome</keyword>
<sequence>MIISSSSLASSSSSSSSPSSSFQQRYFSDEGPKQRVVKVKKKKRESKIETSSSGRPRDLQILLDCLDAPKNKTPPPADEEEKKRREIIQKNYTVGKFKQHNAENHDLACQMRMKTHAINMLPKRTALKEKALVVDSNNFPPRWRAIPAWTPPIKDFNPSKYLITEE</sequence>
<evidence type="ECO:0000313" key="10">
    <source>
        <dbReference type="Proteomes" id="UP000095751"/>
    </source>
</evidence>
<accession>A0A1E7FKM7</accession>
<name>A0A1E7FKM7_9STRA</name>
<evidence type="ECO:0000256" key="7">
    <source>
        <dbReference type="ARBA" id="ARBA00035192"/>
    </source>
</evidence>
<dbReference type="Gene3D" id="6.10.250.3440">
    <property type="match status" value="1"/>
</dbReference>
<dbReference type="KEGG" id="fcy:FRACYDRAFT_183138"/>
<evidence type="ECO:0000256" key="8">
    <source>
        <dbReference type="SAM" id="MobiDB-lite"/>
    </source>
</evidence>
<evidence type="ECO:0000256" key="3">
    <source>
        <dbReference type="ARBA" id="ARBA00022946"/>
    </source>
</evidence>
<dbReference type="InParanoid" id="A0A1E7FKM7"/>
<dbReference type="PANTHER" id="PTHR13359">
    <property type="entry name" value="39S RIBOSOMAL PROTEIN L40, MITOCHONDRIAL"/>
    <property type="match status" value="1"/>
</dbReference>
<feature type="compositionally biased region" description="Low complexity" evidence="8">
    <location>
        <begin position="1"/>
        <end position="21"/>
    </location>
</feature>
<organism evidence="9 10">
    <name type="scientific">Fragilariopsis cylindrus CCMP1102</name>
    <dbReference type="NCBI Taxonomy" id="635003"/>
    <lineage>
        <taxon>Eukaryota</taxon>
        <taxon>Sar</taxon>
        <taxon>Stramenopiles</taxon>
        <taxon>Ochrophyta</taxon>
        <taxon>Bacillariophyta</taxon>
        <taxon>Bacillariophyceae</taxon>
        <taxon>Bacillariophycidae</taxon>
        <taxon>Bacillariales</taxon>
        <taxon>Bacillariaceae</taxon>
        <taxon>Fragilariopsis</taxon>
    </lineage>
</organism>
<dbReference type="GO" id="GO:0005762">
    <property type="term" value="C:mitochondrial large ribosomal subunit"/>
    <property type="evidence" value="ECO:0007669"/>
    <property type="project" value="InterPro"/>
</dbReference>
<dbReference type="Proteomes" id="UP000095751">
    <property type="component" value="Unassembled WGS sequence"/>
</dbReference>
<dbReference type="AlphaFoldDB" id="A0A1E7FKM7"/>
<evidence type="ECO:0000256" key="4">
    <source>
        <dbReference type="ARBA" id="ARBA00022980"/>
    </source>
</evidence>
<keyword evidence="4" id="KW-0689">Ribosomal protein</keyword>
<keyword evidence="5" id="KW-0496">Mitochondrion</keyword>
<comment type="subcellular location">
    <subcellularLocation>
        <location evidence="1">Mitochondrion</location>
    </subcellularLocation>
</comment>
<dbReference type="OrthoDB" id="5977625at2759"/>